<reference evidence="4 5" key="1">
    <citation type="submission" date="2020-02" db="EMBL/GenBank/DDBJ databases">
        <title>Whole-genome analyses of novel actinobacteria.</title>
        <authorList>
            <person name="Sahin N."/>
            <person name="Tokatli A."/>
        </authorList>
    </citation>
    <scope>NUCLEOTIDE SEQUENCE [LARGE SCALE GENOMIC DNA]</scope>
    <source>
        <strain evidence="4 5">YC504</strain>
    </source>
</reference>
<feature type="DNA-binding region" description="H-T-H motif" evidence="2">
    <location>
        <begin position="40"/>
        <end position="59"/>
    </location>
</feature>
<sequence length="409" mass="43583">MSPAGSARTAGERSRPRDRKARILAVAMELFHRHGYAATGMEDIAAAAGVTAGALYRHFPGKRELLGRALAHGLDELLTELGTATDLPHLLEAAAHFTLDRRGTTVLWEREARHLSDTDRSEVERGHAQAAHGVTAALRAAEGERASGRDLGLVAWACLAVLASPSYHHTTLTRPRFDELLVSAAAAVCRTDVRRPPSAPGLPVPVAGILPSTRHEALLAAALPLFSAHGFDGVGLEDVARAVGMSRAAVYAHYDSKADLLMATLRRESEAAWYALNRALAESASAAEALERVLRAYAASATASRGLSGLLVSEVPRLPDEQRESAHRTQLAYVAEWVALLRACRPELDECAARVAVHASLTLVNVVSRRPEVRRHADPVDVLTTLGLSVLLGTGATTATTTAPRRSPS</sequence>
<evidence type="ECO:0000313" key="4">
    <source>
        <dbReference type="EMBL" id="NGO74144.1"/>
    </source>
</evidence>
<name>A0A6G4XBM7_9ACTN</name>
<evidence type="ECO:0000256" key="1">
    <source>
        <dbReference type="ARBA" id="ARBA00023125"/>
    </source>
</evidence>
<dbReference type="Gene3D" id="1.10.357.10">
    <property type="entry name" value="Tetracycline Repressor, domain 2"/>
    <property type="match status" value="2"/>
</dbReference>
<protein>
    <submittedName>
        <fullName evidence="4">TetR/AcrR family transcriptional regulator</fullName>
    </submittedName>
</protein>
<feature type="DNA-binding region" description="H-T-H motif" evidence="2">
    <location>
        <begin position="235"/>
        <end position="254"/>
    </location>
</feature>
<dbReference type="Gene3D" id="1.10.10.60">
    <property type="entry name" value="Homeodomain-like"/>
    <property type="match status" value="2"/>
</dbReference>
<dbReference type="InterPro" id="IPR050109">
    <property type="entry name" value="HTH-type_TetR-like_transc_reg"/>
</dbReference>
<dbReference type="GO" id="GO:0003700">
    <property type="term" value="F:DNA-binding transcription factor activity"/>
    <property type="evidence" value="ECO:0007669"/>
    <property type="project" value="TreeGrafter"/>
</dbReference>
<proteinExistence type="predicted"/>
<dbReference type="InterPro" id="IPR009057">
    <property type="entry name" value="Homeodomain-like_sf"/>
</dbReference>
<dbReference type="EMBL" id="JAAKZW010000001">
    <property type="protein sequence ID" value="NGO74144.1"/>
    <property type="molecule type" value="Genomic_DNA"/>
</dbReference>
<dbReference type="AlphaFoldDB" id="A0A6G4XBM7"/>
<keyword evidence="1 2" id="KW-0238">DNA-binding</keyword>
<dbReference type="InterPro" id="IPR001647">
    <property type="entry name" value="HTH_TetR"/>
</dbReference>
<evidence type="ECO:0000256" key="2">
    <source>
        <dbReference type="PROSITE-ProRule" id="PRU00335"/>
    </source>
</evidence>
<feature type="domain" description="HTH tetR-type" evidence="3">
    <location>
        <begin position="17"/>
        <end position="77"/>
    </location>
</feature>
<dbReference type="Proteomes" id="UP000481109">
    <property type="component" value="Unassembled WGS sequence"/>
</dbReference>
<dbReference type="PROSITE" id="PS50977">
    <property type="entry name" value="HTH_TETR_2"/>
    <property type="match status" value="2"/>
</dbReference>
<gene>
    <name evidence="4" type="ORF">G6045_00345</name>
</gene>
<accession>A0A6G4XBM7</accession>
<dbReference type="RefSeq" id="WP_165329666.1">
    <property type="nucleotide sequence ID" value="NZ_JAAKZW010000001.1"/>
</dbReference>
<evidence type="ECO:0000259" key="3">
    <source>
        <dbReference type="PROSITE" id="PS50977"/>
    </source>
</evidence>
<organism evidence="4 5">
    <name type="scientific">Streptomyces mesophilus</name>
    <dbReference type="NCBI Taxonomy" id="1775132"/>
    <lineage>
        <taxon>Bacteria</taxon>
        <taxon>Bacillati</taxon>
        <taxon>Actinomycetota</taxon>
        <taxon>Actinomycetes</taxon>
        <taxon>Kitasatosporales</taxon>
        <taxon>Streptomycetaceae</taxon>
        <taxon>Streptomyces</taxon>
    </lineage>
</organism>
<feature type="domain" description="HTH tetR-type" evidence="3">
    <location>
        <begin position="212"/>
        <end position="272"/>
    </location>
</feature>
<evidence type="ECO:0000313" key="5">
    <source>
        <dbReference type="Proteomes" id="UP000481109"/>
    </source>
</evidence>
<dbReference type="Pfam" id="PF00440">
    <property type="entry name" value="TetR_N"/>
    <property type="match status" value="2"/>
</dbReference>
<comment type="caution">
    <text evidence="4">The sequence shown here is derived from an EMBL/GenBank/DDBJ whole genome shotgun (WGS) entry which is preliminary data.</text>
</comment>
<keyword evidence="5" id="KW-1185">Reference proteome</keyword>
<dbReference type="SUPFAM" id="SSF46689">
    <property type="entry name" value="Homeodomain-like"/>
    <property type="match status" value="2"/>
</dbReference>
<dbReference type="PRINTS" id="PR00455">
    <property type="entry name" value="HTHTETR"/>
</dbReference>
<dbReference type="GO" id="GO:0000976">
    <property type="term" value="F:transcription cis-regulatory region binding"/>
    <property type="evidence" value="ECO:0007669"/>
    <property type="project" value="TreeGrafter"/>
</dbReference>
<dbReference type="PANTHER" id="PTHR30055">
    <property type="entry name" value="HTH-TYPE TRANSCRIPTIONAL REGULATOR RUTR"/>
    <property type="match status" value="1"/>
</dbReference>
<dbReference type="PANTHER" id="PTHR30055:SF237">
    <property type="entry name" value="TRANSCRIPTIONAL REPRESSOR MCE3R"/>
    <property type="match status" value="1"/>
</dbReference>